<evidence type="ECO:0000256" key="2">
    <source>
        <dbReference type="ARBA" id="ARBA00022598"/>
    </source>
</evidence>
<reference evidence="6" key="1">
    <citation type="submission" date="2023-06" db="EMBL/GenBank/DDBJ databases">
        <title>Draft genome of Marssonina rosae.</title>
        <authorList>
            <person name="Cheng Q."/>
        </authorList>
    </citation>
    <scope>NUCLEOTIDE SEQUENCE</scope>
    <source>
        <strain evidence="6">R4</strain>
    </source>
</reference>
<name>A0AAD9WHP0_9HELO</name>
<keyword evidence="2" id="KW-0436">Ligase</keyword>
<accession>A0AAD9WHP0</accession>
<dbReference type="SUPFAM" id="SSF55931">
    <property type="entry name" value="Glutamine synthetase/guanido kinase"/>
    <property type="match status" value="1"/>
</dbReference>
<evidence type="ECO:0000256" key="1">
    <source>
        <dbReference type="ARBA" id="ARBA00021364"/>
    </source>
</evidence>
<dbReference type="SUPFAM" id="SSF54368">
    <property type="entry name" value="Glutamine synthetase, N-terminal domain"/>
    <property type="match status" value="1"/>
</dbReference>
<dbReference type="Pfam" id="PF00120">
    <property type="entry name" value="Gln-synt_C"/>
    <property type="match status" value="1"/>
</dbReference>
<dbReference type="Proteomes" id="UP001285354">
    <property type="component" value="Unassembled WGS sequence"/>
</dbReference>
<evidence type="ECO:0000256" key="3">
    <source>
        <dbReference type="PROSITE-ProRule" id="PRU01331"/>
    </source>
</evidence>
<evidence type="ECO:0000313" key="6">
    <source>
        <dbReference type="EMBL" id="KAK2629704.1"/>
    </source>
</evidence>
<dbReference type="GO" id="GO:0004356">
    <property type="term" value="F:glutamine synthetase activity"/>
    <property type="evidence" value="ECO:0007669"/>
    <property type="project" value="InterPro"/>
</dbReference>
<evidence type="ECO:0000313" key="7">
    <source>
        <dbReference type="Proteomes" id="UP001285354"/>
    </source>
</evidence>
<dbReference type="PANTHER" id="PTHR43785">
    <property type="entry name" value="GAMMA-GLUTAMYLPUTRESCINE SYNTHETASE"/>
    <property type="match status" value="1"/>
</dbReference>
<dbReference type="AlphaFoldDB" id="A0AAD9WHP0"/>
<keyword evidence="7" id="KW-1185">Reference proteome</keyword>
<protein>
    <recommendedName>
        <fullName evidence="1">Glutamine synthetase</fullName>
    </recommendedName>
</protein>
<dbReference type="InterPro" id="IPR036651">
    <property type="entry name" value="Gln_synt_N_sf"/>
</dbReference>
<evidence type="ECO:0000256" key="4">
    <source>
        <dbReference type="RuleBase" id="RU000384"/>
    </source>
</evidence>
<sequence length="441" mass="48939">MGEVNESHAVESSVIRSFLNENPEVEFVRFQWVDYSGVMAARVATRSFVLSLDQKKQKISTPSPILTAVSLDGSLLVDEIHFGIDQAHPDWSSVRILPHHPNTAAVMCFIEEGEQPTGTEFRRCPRSRLCAIVSSAKLKHDIEMLVGMEIEFFICEEVHGVLQPVATTKNVYSSASLRNKCLPVLEEIVQALQQASIKVRQFHSEGDAGLFEISTEPLPPLQSADALYFSHETIRAICLSHGLRATMHPKPFEKSSIVGSHYHLSISRTEHEESFLAGLLGSWRALAAFYQPNYDSNARTRKGERVTWGPENKTASIRKIRAGHWELRGPDATANAYLALMAIITAGVLGMDSGKALEMTGATQIMFKAPLEDDVAAEMGIVDRMPFSLKEALESLQKDTLLTDAIGPELITRYVIVKTKEEEAMGQLILTERKEIAMAMF</sequence>
<gene>
    <name evidence="6" type="ORF">QTJ16_000524</name>
</gene>
<dbReference type="EMBL" id="JAUBYV010000001">
    <property type="protein sequence ID" value="KAK2629704.1"/>
    <property type="molecule type" value="Genomic_DNA"/>
</dbReference>
<organism evidence="6 7">
    <name type="scientific">Diplocarpon rosae</name>
    <dbReference type="NCBI Taxonomy" id="946125"/>
    <lineage>
        <taxon>Eukaryota</taxon>
        <taxon>Fungi</taxon>
        <taxon>Dikarya</taxon>
        <taxon>Ascomycota</taxon>
        <taxon>Pezizomycotina</taxon>
        <taxon>Leotiomycetes</taxon>
        <taxon>Helotiales</taxon>
        <taxon>Drepanopezizaceae</taxon>
        <taxon>Diplocarpon</taxon>
    </lineage>
</organism>
<dbReference type="InterPro" id="IPR014746">
    <property type="entry name" value="Gln_synth/guanido_kin_cat_dom"/>
</dbReference>
<feature type="domain" description="GS catalytic" evidence="5">
    <location>
        <begin position="125"/>
        <end position="441"/>
    </location>
</feature>
<dbReference type="InterPro" id="IPR008146">
    <property type="entry name" value="Gln_synth_cat_dom"/>
</dbReference>
<comment type="caution">
    <text evidence="6">The sequence shown here is derived from an EMBL/GenBank/DDBJ whole genome shotgun (WGS) entry which is preliminary data.</text>
</comment>
<dbReference type="PANTHER" id="PTHR43785:SF2">
    <property type="entry name" value="TYPE-1 GLUTAMINE SYNTHETASE 1"/>
    <property type="match status" value="1"/>
</dbReference>
<comment type="similarity">
    <text evidence="3 4">Belongs to the glutamine synthetase family.</text>
</comment>
<evidence type="ECO:0000259" key="5">
    <source>
        <dbReference type="PROSITE" id="PS51987"/>
    </source>
</evidence>
<proteinExistence type="inferred from homology"/>
<dbReference type="SMART" id="SM01230">
    <property type="entry name" value="Gln-synt_C"/>
    <property type="match status" value="1"/>
</dbReference>
<dbReference type="Gene3D" id="3.30.590.10">
    <property type="entry name" value="Glutamine synthetase/guanido kinase, catalytic domain"/>
    <property type="match status" value="1"/>
</dbReference>
<dbReference type="PROSITE" id="PS51987">
    <property type="entry name" value="GS_CATALYTIC"/>
    <property type="match status" value="1"/>
</dbReference>
<dbReference type="GO" id="GO:0006542">
    <property type="term" value="P:glutamine biosynthetic process"/>
    <property type="evidence" value="ECO:0007669"/>
    <property type="project" value="InterPro"/>
</dbReference>